<dbReference type="PANTHER" id="PTHR33744">
    <property type="entry name" value="CARBOHYDRATE DIACID REGULATOR"/>
    <property type="match status" value="1"/>
</dbReference>
<feature type="domain" description="CdaR GGDEF-like" evidence="4">
    <location>
        <begin position="158"/>
        <end position="286"/>
    </location>
</feature>
<dbReference type="PANTHER" id="PTHR33744:SF1">
    <property type="entry name" value="DNA-BINDING TRANSCRIPTIONAL ACTIVATOR ADER"/>
    <property type="match status" value="1"/>
</dbReference>
<keyword evidence="6" id="KW-1185">Reference proteome</keyword>
<dbReference type="Gene3D" id="1.10.10.2840">
    <property type="entry name" value="PucR C-terminal helix-turn-helix domain"/>
    <property type="match status" value="1"/>
</dbReference>
<dbReference type="RefSeq" id="WP_344209014.1">
    <property type="nucleotide sequence ID" value="NZ_BAAAOS010000005.1"/>
</dbReference>
<comment type="similarity">
    <text evidence="1">Belongs to the CdaR family.</text>
</comment>
<organism evidence="5 6">
    <name type="scientific">Kribbella sancticallisti</name>
    <dbReference type="NCBI Taxonomy" id="460087"/>
    <lineage>
        <taxon>Bacteria</taxon>
        <taxon>Bacillati</taxon>
        <taxon>Actinomycetota</taxon>
        <taxon>Actinomycetes</taxon>
        <taxon>Propionibacteriales</taxon>
        <taxon>Kribbellaceae</taxon>
        <taxon>Kribbella</taxon>
    </lineage>
</organism>
<evidence type="ECO:0000259" key="4">
    <source>
        <dbReference type="Pfam" id="PF17853"/>
    </source>
</evidence>
<dbReference type="Pfam" id="PF13556">
    <property type="entry name" value="HTH_30"/>
    <property type="match status" value="1"/>
</dbReference>
<feature type="domain" description="PucR C-terminal helix-turn-helix" evidence="2">
    <location>
        <begin position="337"/>
        <end position="393"/>
    </location>
</feature>
<protein>
    <submittedName>
        <fullName evidence="5">Helix-turn-helix domain-containing protein</fullName>
    </submittedName>
</protein>
<evidence type="ECO:0000313" key="5">
    <source>
        <dbReference type="EMBL" id="GAA1553462.1"/>
    </source>
</evidence>
<dbReference type="Pfam" id="PF17853">
    <property type="entry name" value="GGDEF_2"/>
    <property type="match status" value="1"/>
</dbReference>
<dbReference type="EMBL" id="BAAAOS010000005">
    <property type="protein sequence ID" value="GAA1553462.1"/>
    <property type="molecule type" value="Genomic_DNA"/>
</dbReference>
<comment type="caution">
    <text evidence="5">The sequence shown here is derived from an EMBL/GenBank/DDBJ whole genome shotgun (WGS) entry which is preliminary data.</text>
</comment>
<dbReference type="Proteomes" id="UP001500393">
    <property type="component" value="Unassembled WGS sequence"/>
</dbReference>
<dbReference type="InterPro" id="IPR042070">
    <property type="entry name" value="PucR_C-HTH_sf"/>
</dbReference>
<dbReference type="InterPro" id="IPR025736">
    <property type="entry name" value="PucR_C-HTH_dom"/>
</dbReference>
<dbReference type="InterPro" id="IPR041522">
    <property type="entry name" value="CdaR_GGDEF"/>
</dbReference>
<evidence type="ECO:0000259" key="2">
    <source>
        <dbReference type="Pfam" id="PF13556"/>
    </source>
</evidence>
<reference evidence="5 6" key="1">
    <citation type="journal article" date="2019" name="Int. J. Syst. Evol. Microbiol.">
        <title>The Global Catalogue of Microorganisms (GCM) 10K type strain sequencing project: providing services to taxonomists for standard genome sequencing and annotation.</title>
        <authorList>
            <consortium name="The Broad Institute Genomics Platform"/>
            <consortium name="The Broad Institute Genome Sequencing Center for Infectious Disease"/>
            <person name="Wu L."/>
            <person name="Ma J."/>
        </authorList>
    </citation>
    <scope>NUCLEOTIDE SEQUENCE [LARGE SCALE GENOMIC DNA]</scope>
    <source>
        <strain evidence="5 6">JCM 14969</strain>
    </source>
</reference>
<evidence type="ECO:0000259" key="3">
    <source>
        <dbReference type="Pfam" id="PF14361"/>
    </source>
</evidence>
<name>A0ABN2C681_9ACTN</name>
<feature type="domain" description="RsbT co-antagonist protein RsbRD N-terminal" evidence="3">
    <location>
        <begin position="44"/>
        <end position="148"/>
    </location>
</feature>
<dbReference type="Pfam" id="PF14361">
    <property type="entry name" value="RsbRD_N"/>
    <property type="match status" value="1"/>
</dbReference>
<proteinExistence type="inferred from homology"/>
<dbReference type="InterPro" id="IPR051448">
    <property type="entry name" value="CdaR-like_regulators"/>
</dbReference>
<sequence>MSESGVPHWPGAADPANSADEAWLTAIAQAAAGDSQAPLELLVEYLTLLADAAISGRRPGEHELAIVRELGRRAAEQGIPAGRVVDLYLSAAWRMWRDLPDVVPYRDRDTVRASAQAVLRAVGEAIAVLVDSYQVATQQLIRQEEALRRELVDDLLRGDPDVSRMVERAEPFGLDLGRPHQVALAAPADGLTDGDTAAGMLERFILDRFGDREVLVATKEGLLVVLIPATAPSAAPRTVTKGVGELIHDALVRHRAGRAWRVSTGRAYPGSYGIARSYEEAREALTLAERLQFDTPVVDARDMLVYRVLVRDQAAIVDLIQAVLVPLTQARGGAEPLLKTLEAYFATGEVATEAARRLNVSVRTVTYRLTKIKQLTGHDPGDPAQRFALHIAVLGARLLEWPAHDLATGAAAHS</sequence>
<evidence type="ECO:0000256" key="1">
    <source>
        <dbReference type="ARBA" id="ARBA00006754"/>
    </source>
</evidence>
<evidence type="ECO:0000313" key="6">
    <source>
        <dbReference type="Proteomes" id="UP001500393"/>
    </source>
</evidence>
<dbReference type="InterPro" id="IPR025751">
    <property type="entry name" value="RsbRD_N_dom"/>
</dbReference>
<gene>
    <name evidence="5" type="ORF">GCM10009789_03700</name>
</gene>
<accession>A0ABN2C681</accession>